<protein>
    <recommendedName>
        <fullName evidence="4">Peptidase M50</fullName>
    </recommendedName>
</protein>
<sequence length="213" mass="23314">MDYWRAIFQPDFWLSSLVVAFLHLPLFVLLDRLQQRLGDVPLSREIVARVGPPFVHAALAFAFVLTVFPHQFGHAASAVVLRSTQAGIRPLSDLFNLAFLLAVLLPCLPVLGKYRGMVTSLQIAVLGAVLLHWRLPGIAMTYIPPVSTVAELIALSIGLHILARECGERLGRRLDDVLATEGWANLVEAPLDFLLQGAVVLRYGVYLGGQLSG</sequence>
<gene>
    <name evidence="2" type="ORF">MSZNOR_1196</name>
</gene>
<name>A0ABN8WZI1_9GAMM</name>
<dbReference type="Proteomes" id="UP001162030">
    <property type="component" value="Chromosome"/>
</dbReference>
<evidence type="ECO:0008006" key="4">
    <source>
        <dbReference type="Google" id="ProtNLM"/>
    </source>
</evidence>
<keyword evidence="3" id="KW-1185">Reference proteome</keyword>
<feature type="transmembrane region" description="Helical" evidence="1">
    <location>
        <begin position="142"/>
        <end position="163"/>
    </location>
</feature>
<keyword evidence="1" id="KW-0812">Transmembrane</keyword>
<evidence type="ECO:0000313" key="3">
    <source>
        <dbReference type="Proteomes" id="UP001162030"/>
    </source>
</evidence>
<evidence type="ECO:0000313" key="2">
    <source>
        <dbReference type="EMBL" id="CAI8779817.1"/>
    </source>
</evidence>
<feature type="transmembrane region" description="Helical" evidence="1">
    <location>
        <begin position="12"/>
        <end position="33"/>
    </location>
</feature>
<keyword evidence="1" id="KW-1133">Transmembrane helix</keyword>
<proteinExistence type="predicted"/>
<evidence type="ECO:0000256" key="1">
    <source>
        <dbReference type="SAM" id="Phobius"/>
    </source>
</evidence>
<feature type="transmembrane region" description="Helical" evidence="1">
    <location>
        <begin position="54"/>
        <end position="74"/>
    </location>
</feature>
<dbReference type="RefSeq" id="WP_026612172.1">
    <property type="nucleotide sequence ID" value="NZ_OX458333.1"/>
</dbReference>
<keyword evidence="1" id="KW-0472">Membrane</keyword>
<dbReference type="EMBL" id="OX458333">
    <property type="protein sequence ID" value="CAI8779817.1"/>
    <property type="molecule type" value="Genomic_DNA"/>
</dbReference>
<feature type="transmembrane region" description="Helical" evidence="1">
    <location>
        <begin position="94"/>
        <end position="111"/>
    </location>
</feature>
<organism evidence="2 3">
    <name type="scientific">Methylocaldum szegediense</name>
    <dbReference type="NCBI Taxonomy" id="73780"/>
    <lineage>
        <taxon>Bacteria</taxon>
        <taxon>Pseudomonadati</taxon>
        <taxon>Pseudomonadota</taxon>
        <taxon>Gammaproteobacteria</taxon>
        <taxon>Methylococcales</taxon>
        <taxon>Methylococcaceae</taxon>
        <taxon>Methylocaldum</taxon>
    </lineage>
</organism>
<accession>A0ABN8WZI1</accession>
<reference evidence="2 3" key="1">
    <citation type="submission" date="2023-03" db="EMBL/GenBank/DDBJ databases">
        <authorList>
            <person name="Pearce D."/>
        </authorList>
    </citation>
    <scope>NUCLEOTIDE SEQUENCE [LARGE SCALE GENOMIC DNA]</scope>
    <source>
        <strain evidence="2">Msz</strain>
    </source>
</reference>